<dbReference type="PIRSF" id="PIRSF000441">
    <property type="entry name" value="CysE"/>
    <property type="match status" value="1"/>
</dbReference>
<dbReference type="Pfam" id="PF00132">
    <property type="entry name" value="Hexapep"/>
    <property type="match status" value="1"/>
</dbReference>
<keyword evidence="4" id="KW-0677">Repeat</keyword>
<evidence type="ECO:0000313" key="7">
    <source>
        <dbReference type="EMBL" id="MFC6396417.1"/>
    </source>
</evidence>
<dbReference type="PROSITE" id="PS00101">
    <property type="entry name" value="HEXAPEP_TRANSFERASES"/>
    <property type="match status" value="1"/>
</dbReference>
<dbReference type="InterPro" id="IPR005881">
    <property type="entry name" value="Ser_O-AcTrfase"/>
</dbReference>
<dbReference type="RefSeq" id="WP_343884946.1">
    <property type="nucleotide sequence ID" value="NZ_BAAAKI010000004.1"/>
</dbReference>
<gene>
    <name evidence="7" type="ORF">ACFP57_05365</name>
</gene>
<comment type="caution">
    <text evidence="7">The sequence shown here is derived from an EMBL/GenBank/DDBJ whole genome shotgun (WGS) entry which is preliminary data.</text>
</comment>
<name>A0ABW1X2S9_9ACTN</name>
<dbReference type="InterPro" id="IPR018357">
    <property type="entry name" value="Hexapep_transf_CS"/>
</dbReference>
<comment type="similarity">
    <text evidence="1 6">Belongs to the transferase hexapeptide repeat family.</text>
</comment>
<comment type="catalytic activity">
    <reaction evidence="6">
        <text>L-serine + acetyl-CoA = O-acetyl-L-serine + CoA</text>
        <dbReference type="Rhea" id="RHEA:24560"/>
        <dbReference type="ChEBI" id="CHEBI:33384"/>
        <dbReference type="ChEBI" id="CHEBI:57287"/>
        <dbReference type="ChEBI" id="CHEBI:57288"/>
        <dbReference type="ChEBI" id="CHEBI:58340"/>
        <dbReference type="EC" id="2.3.1.30"/>
    </reaction>
</comment>
<proteinExistence type="inferred from homology"/>
<dbReference type="PANTHER" id="PTHR42811">
    <property type="entry name" value="SERINE ACETYLTRANSFERASE"/>
    <property type="match status" value="1"/>
</dbReference>
<accession>A0ABW1X2S9</accession>
<evidence type="ECO:0000313" key="8">
    <source>
        <dbReference type="Proteomes" id="UP001596266"/>
    </source>
</evidence>
<evidence type="ECO:0000256" key="4">
    <source>
        <dbReference type="ARBA" id="ARBA00022737"/>
    </source>
</evidence>
<dbReference type="Gene3D" id="2.160.10.10">
    <property type="entry name" value="Hexapeptide repeat proteins"/>
    <property type="match status" value="1"/>
</dbReference>
<keyword evidence="3 6" id="KW-0808">Transferase</keyword>
<keyword evidence="5 6" id="KW-0012">Acyltransferase</keyword>
<keyword evidence="8" id="KW-1185">Reference proteome</keyword>
<organism evidence="7 8">
    <name type="scientific">Luteococcus sanguinis</name>
    <dbReference type="NCBI Taxonomy" id="174038"/>
    <lineage>
        <taxon>Bacteria</taxon>
        <taxon>Bacillati</taxon>
        <taxon>Actinomycetota</taxon>
        <taxon>Actinomycetes</taxon>
        <taxon>Propionibacteriales</taxon>
        <taxon>Propionibacteriaceae</taxon>
        <taxon>Luteococcus</taxon>
    </lineage>
</organism>
<dbReference type="EC" id="2.3.1.30" evidence="6"/>
<dbReference type="SUPFAM" id="SSF51161">
    <property type="entry name" value="Trimeric LpxA-like enzymes"/>
    <property type="match status" value="1"/>
</dbReference>
<evidence type="ECO:0000256" key="3">
    <source>
        <dbReference type="ARBA" id="ARBA00022679"/>
    </source>
</evidence>
<evidence type="ECO:0000256" key="2">
    <source>
        <dbReference type="ARBA" id="ARBA00018522"/>
    </source>
</evidence>
<dbReference type="InterPro" id="IPR011004">
    <property type="entry name" value="Trimer_LpxA-like_sf"/>
</dbReference>
<dbReference type="Proteomes" id="UP001596266">
    <property type="component" value="Unassembled WGS sequence"/>
</dbReference>
<dbReference type="CDD" id="cd03354">
    <property type="entry name" value="LbH_SAT"/>
    <property type="match status" value="1"/>
</dbReference>
<dbReference type="InterPro" id="IPR045304">
    <property type="entry name" value="LbH_SAT"/>
</dbReference>
<evidence type="ECO:0000256" key="6">
    <source>
        <dbReference type="PIRNR" id="PIRNR000441"/>
    </source>
</evidence>
<sequence>MEQLTAFKADVMRTGTTPSAAGVVKALARNRSLRAIAGVRACQALSQMGGAGRLGLPMAKVLMRTTTHAAGVDMSWRTQVGAGLALTHGYGTVINPSATIGNNVTIFHGVTLGQSDRIAADGTREKTGAPVIEDEVWIGPNAVVVGPVRIGRGSRIAAGAFVTRDVPPYSLVVGNPAEVVKSGIAPDVENPAPIAGSSAPTVR</sequence>
<evidence type="ECO:0000256" key="5">
    <source>
        <dbReference type="ARBA" id="ARBA00023315"/>
    </source>
</evidence>
<evidence type="ECO:0000256" key="1">
    <source>
        <dbReference type="ARBA" id="ARBA00007274"/>
    </source>
</evidence>
<dbReference type="InterPro" id="IPR001451">
    <property type="entry name" value="Hexapep"/>
</dbReference>
<protein>
    <recommendedName>
        <fullName evidence="2 6">Serine acetyltransferase</fullName>
        <ecNumber evidence="6">2.3.1.30</ecNumber>
    </recommendedName>
</protein>
<dbReference type="EMBL" id="JBHSUA010000009">
    <property type="protein sequence ID" value="MFC6396417.1"/>
    <property type="molecule type" value="Genomic_DNA"/>
</dbReference>
<reference evidence="8" key="1">
    <citation type="journal article" date="2019" name="Int. J. Syst. Evol. Microbiol.">
        <title>The Global Catalogue of Microorganisms (GCM) 10K type strain sequencing project: providing services to taxonomists for standard genome sequencing and annotation.</title>
        <authorList>
            <consortium name="The Broad Institute Genomics Platform"/>
            <consortium name="The Broad Institute Genome Sequencing Center for Infectious Disease"/>
            <person name="Wu L."/>
            <person name="Ma J."/>
        </authorList>
    </citation>
    <scope>NUCLEOTIDE SEQUENCE [LARGE SCALE GENOMIC DNA]</scope>
    <source>
        <strain evidence="8">CGMCC 1.15277</strain>
    </source>
</reference>